<protein>
    <submittedName>
        <fullName evidence="1">Uncharacterized protein</fullName>
    </submittedName>
</protein>
<evidence type="ECO:0000313" key="2">
    <source>
        <dbReference type="Proteomes" id="UP001626550"/>
    </source>
</evidence>
<dbReference type="Proteomes" id="UP001626550">
    <property type="component" value="Unassembled WGS sequence"/>
</dbReference>
<sequence length="199" mass="22453">MYDLINESSPVARPHAQGAIKLRNRSGRQKFAFEHDEPKVPQLMIPLRPVPEYLSSKKTRNYHSIYVLFQLQWHCSQTSQKLPFKNYKLLSHSLSLAFKRAIAISAVENFGELSGALIQAECFNVIECKYSNASKTWYIVTQSPRYSLEKIISAALLVTNGPGSSFLSDSVNVECSKYVLSLDCTAYSPNLLNLLNFVI</sequence>
<gene>
    <name evidence="1" type="ORF">Ciccas_006226</name>
</gene>
<dbReference type="EMBL" id="JBJKFK010000816">
    <property type="protein sequence ID" value="KAL3315141.1"/>
    <property type="molecule type" value="Genomic_DNA"/>
</dbReference>
<dbReference type="AlphaFoldDB" id="A0ABD2QA58"/>
<organism evidence="1 2">
    <name type="scientific">Cichlidogyrus casuarinus</name>
    <dbReference type="NCBI Taxonomy" id="1844966"/>
    <lineage>
        <taxon>Eukaryota</taxon>
        <taxon>Metazoa</taxon>
        <taxon>Spiralia</taxon>
        <taxon>Lophotrochozoa</taxon>
        <taxon>Platyhelminthes</taxon>
        <taxon>Monogenea</taxon>
        <taxon>Monopisthocotylea</taxon>
        <taxon>Dactylogyridea</taxon>
        <taxon>Ancyrocephalidae</taxon>
        <taxon>Cichlidogyrus</taxon>
    </lineage>
</organism>
<proteinExistence type="predicted"/>
<comment type="caution">
    <text evidence="1">The sequence shown here is derived from an EMBL/GenBank/DDBJ whole genome shotgun (WGS) entry which is preliminary data.</text>
</comment>
<reference evidence="1 2" key="1">
    <citation type="submission" date="2024-11" db="EMBL/GenBank/DDBJ databases">
        <title>Adaptive evolution of stress response genes in parasites aligns with host niche diversity.</title>
        <authorList>
            <person name="Hahn C."/>
            <person name="Resl P."/>
        </authorList>
    </citation>
    <scope>NUCLEOTIDE SEQUENCE [LARGE SCALE GENOMIC DNA]</scope>
    <source>
        <strain evidence="1">EGGRZ-B1_66</strain>
        <tissue evidence="1">Body</tissue>
    </source>
</reference>
<keyword evidence="2" id="KW-1185">Reference proteome</keyword>
<name>A0ABD2QA58_9PLAT</name>
<accession>A0ABD2QA58</accession>
<evidence type="ECO:0000313" key="1">
    <source>
        <dbReference type="EMBL" id="KAL3315141.1"/>
    </source>
</evidence>